<dbReference type="EMBL" id="DXCV01000022">
    <property type="protein sequence ID" value="HIY87543.1"/>
    <property type="molecule type" value="Genomic_DNA"/>
</dbReference>
<reference evidence="1" key="2">
    <citation type="submission" date="2021-04" db="EMBL/GenBank/DDBJ databases">
        <authorList>
            <person name="Gilroy R."/>
        </authorList>
    </citation>
    <scope>NUCLEOTIDE SEQUENCE</scope>
    <source>
        <strain evidence="1">Gambia2-208</strain>
    </source>
</reference>
<evidence type="ECO:0000313" key="2">
    <source>
        <dbReference type="Proteomes" id="UP000886851"/>
    </source>
</evidence>
<organism evidence="1 2">
    <name type="scientific">Candidatus Bacteroides pullicola</name>
    <dbReference type="NCBI Taxonomy" id="2838475"/>
    <lineage>
        <taxon>Bacteria</taxon>
        <taxon>Pseudomonadati</taxon>
        <taxon>Bacteroidota</taxon>
        <taxon>Bacteroidia</taxon>
        <taxon>Bacteroidales</taxon>
        <taxon>Bacteroidaceae</taxon>
        <taxon>Bacteroides</taxon>
    </lineage>
</organism>
<protein>
    <submittedName>
        <fullName evidence="1">Uncharacterized protein</fullName>
    </submittedName>
</protein>
<sequence>MADTLFFVYESEEGFGQRILQRATIDKKNRRIVIGPEIGKRDGGYYVSYMPYPFVGADGKMHVVSQDDGGIYNLVHDSVLVRTKTGLFSAKVPMPMSQYAQDVYAISPNKYVLIGREPKGGSQYVLSVDMTVTKMDTIHQIRISPTLTAWMANVGKMVYSGKYNRMAFAYRLHPIVEIFDTYGKLVKSVRIGEDTFNPVTLNEADFEELNTLHTVDVTYTPNYIYALHWSCKYDETQTASPTLYKIDWNGKIVNQYVCRFTPLYGIAALNDSHLVGWTGTEFVMLILR</sequence>
<reference evidence="1" key="1">
    <citation type="journal article" date="2021" name="PeerJ">
        <title>Extensive microbial diversity within the chicken gut microbiome revealed by metagenomics and culture.</title>
        <authorList>
            <person name="Gilroy R."/>
            <person name="Ravi A."/>
            <person name="Getino M."/>
            <person name="Pursley I."/>
            <person name="Horton D.L."/>
            <person name="Alikhan N.F."/>
            <person name="Baker D."/>
            <person name="Gharbi K."/>
            <person name="Hall N."/>
            <person name="Watson M."/>
            <person name="Adriaenssens E.M."/>
            <person name="Foster-Nyarko E."/>
            <person name="Jarju S."/>
            <person name="Secka A."/>
            <person name="Antonio M."/>
            <person name="Oren A."/>
            <person name="Chaudhuri R.R."/>
            <person name="La Ragione R."/>
            <person name="Hildebrand F."/>
            <person name="Pallen M.J."/>
        </authorList>
    </citation>
    <scope>NUCLEOTIDE SEQUENCE</scope>
    <source>
        <strain evidence="1">Gambia2-208</strain>
    </source>
</reference>
<accession>A0A9D1ZGZ1</accession>
<dbReference type="AlphaFoldDB" id="A0A9D1ZGZ1"/>
<comment type="caution">
    <text evidence="1">The sequence shown here is derived from an EMBL/GenBank/DDBJ whole genome shotgun (WGS) entry which is preliminary data.</text>
</comment>
<evidence type="ECO:0000313" key="1">
    <source>
        <dbReference type="EMBL" id="HIY87543.1"/>
    </source>
</evidence>
<gene>
    <name evidence="1" type="ORF">H9824_02415</name>
</gene>
<name>A0A9D1ZGZ1_9BACE</name>
<proteinExistence type="predicted"/>
<dbReference type="Proteomes" id="UP000886851">
    <property type="component" value="Unassembled WGS sequence"/>
</dbReference>